<name>A0ABS3BP28_9BACT</name>
<feature type="chain" id="PRO_5045211872" evidence="1">
    <location>
        <begin position="22"/>
        <end position="149"/>
    </location>
</feature>
<organism evidence="3 4">
    <name type="scientific">Algoriphagus aestuariicola</name>
    <dbReference type="NCBI Taxonomy" id="1852016"/>
    <lineage>
        <taxon>Bacteria</taxon>
        <taxon>Pseudomonadati</taxon>
        <taxon>Bacteroidota</taxon>
        <taxon>Cytophagia</taxon>
        <taxon>Cytophagales</taxon>
        <taxon>Cyclobacteriaceae</taxon>
        <taxon>Algoriphagus</taxon>
    </lineage>
</organism>
<keyword evidence="4" id="KW-1185">Reference proteome</keyword>
<dbReference type="SUPFAM" id="SSF160574">
    <property type="entry name" value="BT0923-like"/>
    <property type="match status" value="1"/>
</dbReference>
<gene>
    <name evidence="3" type="ORF">J0A67_09250</name>
</gene>
<dbReference type="Gene3D" id="3.10.450.360">
    <property type="match status" value="1"/>
</dbReference>
<accession>A0ABS3BP28</accession>
<reference evidence="3 4" key="1">
    <citation type="submission" date="2021-03" db="EMBL/GenBank/DDBJ databases">
        <title>novel species isolated from a fishpond in China.</title>
        <authorList>
            <person name="Lu H."/>
            <person name="Cai Z."/>
        </authorList>
    </citation>
    <scope>NUCLEOTIDE SEQUENCE [LARGE SCALE GENOMIC DNA]</scope>
    <source>
        <strain evidence="3 4">JCM 31546</strain>
    </source>
</reference>
<evidence type="ECO:0000313" key="4">
    <source>
        <dbReference type="Proteomes" id="UP000664698"/>
    </source>
</evidence>
<dbReference type="RefSeq" id="WP_206569027.1">
    <property type="nucleotide sequence ID" value="NZ_JAFKCW010000002.1"/>
</dbReference>
<dbReference type="Proteomes" id="UP000664698">
    <property type="component" value="Unassembled WGS sequence"/>
</dbReference>
<keyword evidence="1" id="KW-0732">Signal</keyword>
<dbReference type="InterPro" id="IPR021533">
    <property type="entry name" value="PepSY-like"/>
</dbReference>
<evidence type="ECO:0000259" key="2">
    <source>
        <dbReference type="Pfam" id="PF11396"/>
    </source>
</evidence>
<dbReference type="Pfam" id="PF11396">
    <property type="entry name" value="PepSY_like"/>
    <property type="match status" value="1"/>
</dbReference>
<evidence type="ECO:0000256" key="1">
    <source>
        <dbReference type="SAM" id="SignalP"/>
    </source>
</evidence>
<protein>
    <submittedName>
        <fullName evidence="3">PepSY-like domain-containing protein</fullName>
    </submittedName>
</protein>
<comment type="caution">
    <text evidence="3">The sequence shown here is derived from an EMBL/GenBank/DDBJ whole genome shotgun (WGS) entry which is preliminary data.</text>
</comment>
<proteinExistence type="predicted"/>
<dbReference type="EMBL" id="JAFKCW010000002">
    <property type="protein sequence ID" value="MBN7801047.1"/>
    <property type="molecule type" value="Genomic_DNA"/>
</dbReference>
<evidence type="ECO:0000313" key="3">
    <source>
        <dbReference type="EMBL" id="MBN7801047.1"/>
    </source>
</evidence>
<feature type="domain" description="Putative beta-lactamase-inhibitor-like PepSY-like" evidence="2">
    <location>
        <begin position="55"/>
        <end position="142"/>
    </location>
</feature>
<sequence length="149" mass="16926">MKTYVIIIALALSLFASQSFAQDISQSQVPSLVVNEFQQAHPKALDVEWEMDGGHYKVEFVIGLLGTDHEIWYDQTGKIRRQEEEISKADLPKAVLSKIKTNYDGYRLDDVKKISVGTEIIYTLEAKTLMEEWKLAFDEVGNELSKIAD</sequence>
<feature type="signal peptide" evidence="1">
    <location>
        <begin position="1"/>
        <end position="21"/>
    </location>
</feature>